<comment type="caution">
    <text evidence="18">The sequence shown here is derived from an EMBL/GenBank/DDBJ whole genome shotgun (WGS) entry which is preliminary data.</text>
</comment>
<evidence type="ECO:0000256" key="9">
    <source>
        <dbReference type="ARBA" id="ARBA00023015"/>
    </source>
</evidence>
<keyword evidence="14 15" id="KW-0479">Metal-binding</keyword>
<evidence type="ECO:0000256" key="13">
    <source>
        <dbReference type="ARBA" id="ARBA00024867"/>
    </source>
</evidence>
<dbReference type="Proteomes" id="UP000253034">
    <property type="component" value="Unassembled WGS sequence"/>
</dbReference>
<comment type="cofactor">
    <cofactor evidence="14 15">
        <name>Ca(2+)</name>
        <dbReference type="ChEBI" id="CHEBI:29108"/>
    </cofactor>
    <text evidence="14 15">Binds 1 Ca(2+) ion per subunit.</text>
</comment>
<evidence type="ECO:0000256" key="12">
    <source>
        <dbReference type="ARBA" id="ARBA00023163"/>
    </source>
</evidence>
<evidence type="ECO:0000256" key="6">
    <source>
        <dbReference type="ARBA" id="ARBA00022837"/>
    </source>
</evidence>
<dbReference type="Gene3D" id="3.40.50.2300">
    <property type="match status" value="1"/>
</dbReference>
<protein>
    <recommendedName>
        <fullName evidence="2 14">Stage 0 sporulation protein A homolog</fullName>
    </recommendedName>
</protein>
<keyword evidence="3 14" id="KW-0963">Cytoplasm</keyword>
<keyword evidence="8 14" id="KW-0902">Two-component regulatory system</keyword>
<dbReference type="OrthoDB" id="9793299at2"/>
<dbReference type="InterPro" id="IPR014879">
    <property type="entry name" value="Spo0A_C"/>
</dbReference>
<keyword evidence="19" id="KW-1185">Reference proteome</keyword>
<evidence type="ECO:0000256" key="1">
    <source>
        <dbReference type="ARBA" id="ARBA00004496"/>
    </source>
</evidence>
<reference evidence="18 19" key="1">
    <citation type="submission" date="2018-07" db="EMBL/GenBank/DDBJ databases">
        <title>Genomic Encyclopedia of Type Strains, Phase IV (KMG-IV): sequencing the most valuable type-strain genomes for metagenomic binning, comparative biology and taxonomic classification.</title>
        <authorList>
            <person name="Goeker M."/>
        </authorList>
    </citation>
    <scope>NUCLEOTIDE SEQUENCE [LARGE SCALE GENOMIC DNA]</scope>
    <source>
        <strain evidence="18 19">DSM 27016</strain>
    </source>
</reference>
<accession>A0A369B536</accession>
<evidence type="ECO:0000256" key="2">
    <source>
        <dbReference type="ARBA" id="ARBA00018672"/>
    </source>
</evidence>
<keyword evidence="10 14" id="KW-0238">DNA-binding</keyword>
<dbReference type="InterPro" id="IPR016032">
    <property type="entry name" value="Sig_transdc_resp-reg_C-effctor"/>
</dbReference>
<evidence type="ECO:0000256" key="15">
    <source>
        <dbReference type="PIRSR" id="PIRSR002937-1"/>
    </source>
</evidence>
<feature type="domain" description="Response regulatory" evidence="17">
    <location>
        <begin position="6"/>
        <end position="124"/>
    </location>
</feature>
<name>A0A369B536_9FIRM</name>
<evidence type="ECO:0000256" key="8">
    <source>
        <dbReference type="ARBA" id="ARBA00023012"/>
    </source>
</evidence>
<dbReference type="InterPro" id="IPR011006">
    <property type="entry name" value="CheY-like_superfamily"/>
</dbReference>
<dbReference type="PIRSF" id="PIRSF002937">
    <property type="entry name" value="Res_reg_Spo0A"/>
    <property type="match status" value="1"/>
</dbReference>
<keyword evidence="4 14" id="KW-0678">Repressor</keyword>
<dbReference type="InterPro" id="IPR036388">
    <property type="entry name" value="WH-like_DNA-bd_sf"/>
</dbReference>
<evidence type="ECO:0000256" key="16">
    <source>
        <dbReference type="PROSITE-ProRule" id="PRU00169"/>
    </source>
</evidence>
<feature type="modified residue" description="4-aspartylphosphate" evidence="16">
    <location>
        <position position="57"/>
    </location>
</feature>
<dbReference type="Pfam" id="PF00072">
    <property type="entry name" value="Response_reg"/>
    <property type="match status" value="1"/>
</dbReference>
<evidence type="ECO:0000256" key="11">
    <source>
        <dbReference type="ARBA" id="ARBA00023159"/>
    </source>
</evidence>
<evidence type="ECO:0000259" key="17">
    <source>
        <dbReference type="PROSITE" id="PS50110"/>
    </source>
</evidence>
<feature type="binding site" evidence="15">
    <location>
        <position position="57"/>
    </location>
    <ligand>
        <name>Ca(2+)</name>
        <dbReference type="ChEBI" id="CHEBI:29108"/>
    </ligand>
</feature>
<evidence type="ECO:0000256" key="7">
    <source>
        <dbReference type="ARBA" id="ARBA00022969"/>
    </source>
</evidence>
<organism evidence="18 19">
    <name type="scientific">Anaerobacterium chartisolvens</name>
    <dbReference type="NCBI Taxonomy" id="1297424"/>
    <lineage>
        <taxon>Bacteria</taxon>
        <taxon>Bacillati</taxon>
        <taxon>Bacillota</taxon>
        <taxon>Clostridia</taxon>
        <taxon>Eubacteriales</taxon>
        <taxon>Oscillospiraceae</taxon>
        <taxon>Anaerobacterium</taxon>
    </lineage>
</organism>
<evidence type="ECO:0000256" key="3">
    <source>
        <dbReference type="ARBA" id="ARBA00022490"/>
    </source>
</evidence>
<feature type="binding site" evidence="15">
    <location>
        <position position="11"/>
    </location>
    <ligand>
        <name>Ca(2+)</name>
        <dbReference type="ChEBI" id="CHEBI:29108"/>
    </ligand>
</feature>
<evidence type="ECO:0000256" key="10">
    <source>
        <dbReference type="ARBA" id="ARBA00023125"/>
    </source>
</evidence>
<proteinExistence type="predicted"/>
<keyword evidence="12 14" id="KW-0804">Transcription</keyword>
<dbReference type="NCBIfam" id="TIGR02875">
    <property type="entry name" value="spore_0_A"/>
    <property type="match status" value="1"/>
</dbReference>
<keyword evidence="6 14" id="KW-0106">Calcium</keyword>
<dbReference type="InterPro" id="IPR050595">
    <property type="entry name" value="Bact_response_regulator"/>
</dbReference>
<comment type="subcellular location">
    <subcellularLocation>
        <location evidence="1 14">Cytoplasm</location>
    </subcellularLocation>
</comment>
<sequence>MGNGISVLIADDNIEFGDLLNAHMNSERDLNVVGVARDGKQAIDMITDLLPDIVVLDIIMPEIDGIGVLETLKSSGRAGKTMFVILSAIGQDVFIQRAMALGAEYYMVKPFDVDVFISRIRQIYENKDSSPFSVIRKIPAAGFEQKEESVFDVELEVSKLMINIGILPYMRGYKFVKEAVIQAVNDEKASMSITKVLYPSIAQKFNSTPQKVERSIRKIINEIWTKGEESPIESVFGHKLSFSKGKPTNSEFIAIMRDKIKTEKRLK</sequence>
<dbReference type="SUPFAM" id="SSF52172">
    <property type="entry name" value="CheY-like"/>
    <property type="match status" value="1"/>
</dbReference>
<dbReference type="RefSeq" id="WP_114297782.1">
    <property type="nucleotide sequence ID" value="NZ_QPJT01000010.1"/>
</dbReference>
<dbReference type="PROSITE" id="PS50110">
    <property type="entry name" value="RESPONSE_REGULATORY"/>
    <property type="match status" value="1"/>
</dbReference>
<dbReference type="GO" id="GO:0005509">
    <property type="term" value="F:calcium ion binding"/>
    <property type="evidence" value="ECO:0007669"/>
    <property type="project" value="UniProtKB-UniRule"/>
</dbReference>
<dbReference type="InterPro" id="IPR001789">
    <property type="entry name" value="Sig_transdc_resp-reg_receiver"/>
</dbReference>
<keyword evidence="9 14" id="KW-0805">Transcription regulation</keyword>
<dbReference type="InterPro" id="IPR012052">
    <property type="entry name" value="Spore_0_A"/>
</dbReference>
<gene>
    <name evidence="18" type="ORF">DFR58_110120</name>
</gene>
<dbReference type="EMBL" id="QPJT01000010">
    <property type="protein sequence ID" value="RCX16622.1"/>
    <property type="molecule type" value="Genomic_DNA"/>
</dbReference>
<dbReference type="GO" id="GO:0005737">
    <property type="term" value="C:cytoplasm"/>
    <property type="evidence" value="ECO:0007669"/>
    <property type="project" value="UniProtKB-SubCell"/>
</dbReference>
<comment type="function">
    <text evidence="13 14">May play the central regulatory role in sporulation. It may be an element of the effector pathway responsible for the activation of sporulation genes in response to nutritional stress. Spo0A may act in concert with spo0H (a sigma factor) to control the expression of some genes that are critical to the sporulation process.</text>
</comment>
<dbReference type="GO" id="GO:0030435">
    <property type="term" value="P:sporulation resulting in formation of a cellular spore"/>
    <property type="evidence" value="ECO:0007669"/>
    <property type="project" value="UniProtKB-UniRule"/>
</dbReference>
<dbReference type="Gene3D" id="1.10.10.10">
    <property type="entry name" value="Winged helix-like DNA-binding domain superfamily/Winged helix DNA-binding domain"/>
    <property type="match status" value="1"/>
</dbReference>
<dbReference type="PANTHER" id="PTHR44591:SF3">
    <property type="entry name" value="RESPONSE REGULATORY DOMAIN-CONTAINING PROTEIN"/>
    <property type="match status" value="1"/>
</dbReference>
<dbReference type="GO" id="GO:0000160">
    <property type="term" value="P:phosphorelay signal transduction system"/>
    <property type="evidence" value="ECO:0007669"/>
    <property type="project" value="UniProtKB-UniRule"/>
</dbReference>
<evidence type="ECO:0000256" key="14">
    <source>
        <dbReference type="PIRNR" id="PIRNR002937"/>
    </source>
</evidence>
<dbReference type="SMART" id="SM00448">
    <property type="entry name" value="REC"/>
    <property type="match status" value="1"/>
</dbReference>
<dbReference type="PANTHER" id="PTHR44591">
    <property type="entry name" value="STRESS RESPONSE REGULATOR PROTEIN 1"/>
    <property type="match status" value="1"/>
</dbReference>
<dbReference type="AlphaFoldDB" id="A0A369B536"/>
<dbReference type="Pfam" id="PF08769">
    <property type="entry name" value="Spo0A_C"/>
    <property type="match status" value="1"/>
</dbReference>
<feature type="binding site" evidence="15">
    <location>
        <position position="12"/>
    </location>
    <ligand>
        <name>Ca(2+)</name>
        <dbReference type="ChEBI" id="CHEBI:29108"/>
    </ligand>
</feature>
<dbReference type="GO" id="GO:0003700">
    <property type="term" value="F:DNA-binding transcription factor activity"/>
    <property type="evidence" value="ECO:0007669"/>
    <property type="project" value="InterPro"/>
</dbReference>
<dbReference type="GO" id="GO:0042173">
    <property type="term" value="P:regulation of sporulation resulting in formation of a cellular spore"/>
    <property type="evidence" value="ECO:0007669"/>
    <property type="project" value="InterPro"/>
</dbReference>
<evidence type="ECO:0000313" key="18">
    <source>
        <dbReference type="EMBL" id="RCX16622.1"/>
    </source>
</evidence>
<dbReference type="GO" id="GO:0003677">
    <property type="term" value="F:DNA binding"/>
    <property type="evidence" value="ECO:0007669"/>
    <property type="project" value="UniProtKB-KW"/>
</dbReference>
<keyword evidence="5 16" id="KW-0597">Phosphoprotein</keyword>
<keyword evidence="7 14" id="KW-0749">Sporulation</keyword>
<evidence type="ECO:0000256" key="4">
    <source>
        <dbReference type="ARBA" id="ARBA00022491"/>
    </source>
</evidence>
<evidence type="ECO:0000256" key="5">
    <source>
        <dbReference type="ARBA" id="ARBA00022553"/>
    </source>
</evidence>
<dbReference type="GO" id="GO:0051606">
    <property type="term" value="P:detection of stimulus"/>
    <property type="evidence" value="ECO:0007669"/>
    <property type="project" value="UniProtKB-UniRule"/>
</dbReference>
<evidence type="ECO:0000313" key="19">
    <source>
        <dbReference type="Proteomes" id="UP000253034"/>
    </source>
</evidence>
<keyword evidence="11 14" id="KW-0010">Activator</keyword>
<dbReference type="SUPFAM" id="SSF46894">
    <property type="entry name" value="C-terminal effector domain of the bipartite response regulators"/>
    <property type="match status" value="1"/>
</dbReference>